<dbReference type="Pfam" id="PF01435">
    <property type="entry name" value="Peptidase_M48"/>
    <property type="match status" value="1"/>
</dbReference>
<feature type="transmembrane region" description="Helical" evidence="7">
    <location>
        <begin position="128"/>
        <end position="146"/>
    </location>
</feature>
<dbReference type="GeneID" id="72185374"/>
<dbReference type="EC" id="3.4.24.-" evidence="9"/>
<comment type="cofactor">
    <cofactor evidence="6">
        <name>Zn(2+)</name>
        <dbReference type="ChEBI" id="CHEBI:29105"/>
    </cofactor>
    <text evidence="6">Binds 1 zinc ion per subunit.</text>
</comment>
<feature type="transmembrane region" description="Helical" evidence="7">
    <location>
        <begin position="97"/>
        <end position="122"/>
    </location>
</feature>
<evidence type="ECO:0000256" key="5">
    <source>
        <dbReference type="ARBA" id="ARBA00023049"/>
    </source>
</evidence>
<dbReference type="EMBL" id="CP096659">
    <property type="protein sequence ID" value="UPV72725.1"/>
    <property type="molecule type" value="Genomic_DNA"/>
</dbReference>
<evidence type="ECO:0000256" key="6">
    <source>
        <dbReference type="RuleBase" id="RU003983"/>
    </source>
</evidence>
<keyword evidence="1 6" id="KW-0645">Protease</keyword>
<evidence type="ECO:0000313" key="10">
    <source>
        <dbReference type="Proteomes" id="UP000830729"/>
    </source>
</evidence>
<keyword evidence="7" id="KW-1133">Transmembrane helix</keyword>
<gene>
    <name evidence="9" type="ORF">M0R89_09205</name>
</gene>
<organism evidence="9 10">
    <name type="scientific">Halorussus limi</name>
    <dbReference type="NCBI Taxonomy" id="2938695"/>
    <lineage>
        <taxon>Archaea</taxon>
        <taxon>Methanobacteriati</taxon>
        <taxon>Methanobacteriota</taxon>
        <taxon>Stenosarchaea group</taxon>
        <taxon>Halobacteria</taxon>
        <taxon>Halobacteriales</taxon>
        <taxon>Haladaptataceae</taxon>
        <taxon>Halorussus</taxon>
    </lineage>
</organism>
<keyword evidence="7" id="KW-0472">Membrane</keyword>
<feature type="domain" description="Peptidase M48" evidence="8">
    <location>
        <begin position="57"/>
        <end position="206"/>
    </location>
</feature>
<dbReference type="AlphaFoldDB" id="A0A8U0HNX7"/>
<proteinExistence type="inferred from homology"/>
<keyword evidence="10" id="KW-1185">Reference proteome</keyword>
<keyword evidence="3 6" id="KW-0378">Hydrolase</keyword>
<dbReference type="RefSeq" id="WP_248648785.1">
    <property type="nucleotide sequence ID" value="NZ_CP096659.1"/>
</dbReference>
<dbReference type="GO" id="GO:0006508">
    <property type="term" value="P:proteolysis"/>
    <property type="evidence" value="ECO:0007669"/>
    <property type="project" value="UniProtKB-KW"/>
</dbReference>
<dbReference type="KEGG" id="halx:M0R89_09205"/>
<name>A0A8U0HNX7_9EURY</name>
<dbReference type="Proteomes" id="UP000830729">
    <property type="component" value="Chromosome"/>
</dbReference>
<keyword evidence="2" id="KW-0479">Metal-binding</keyword>
<evidence type="ECO:0000256" key="4">
    <source>
        <dbReference type="ARBA" id="ARBA00022833"/>
    </source>
</evidence>
<dbReference type="GO" id="GO:0004222">
    <property type="term" value="F:metalloendopeptidase activity"/>
    <property type="evidence" value="ECO:0007669"/>
    <property type="project" value="InterPro"/>
</dbReference>
<dbReference type="InterPro" id="IPR001915">
    <property type="entry name" value="Peptidase_M48"/>
</dbReference>
<keyword evidence="5 6" id="KW-0482">Metalloprotease</keyword>
<evidence type="ECO:0000256" key="3">
    <source>
        <dbReference type="ARBA" id="ARBA00022801"/>
    </source>
</evidence>
<evidence type="ECO:0000313" key="9">
    <source>
        <dbReference type="EMBL" id="UPV72725.1"/>
    </source>
</evidence>
<evidence type="ECO:0000256" key="2">
    <source>
        <dbReference type="ARBA" id="ARBA00022723"/>
    </source>
</evidence>
<dbReference type="GO" id="GO:0046872">
    <property type="term" value="F:metal ion binding"/>
    <property type="evidence" value="ECO:0007669"/>
    <property type="project" value="UniProtKB-KW"/>
</dbReference>
<comment type="similarity">
    <text evidence="6">Belongs to the peptidase M48 family.</text>
</comment>
<keyword evidence="7" id="KW-0812">Transmembrane</keyword>
<keyword evidence="4 6" id="KW-0862">Zinc</keyword>
<sequence>MPNSEKIIAWIQAFLTQSFIRLFKRSKPEEKEELSLLDEPTTVYPFRSDRALFGQATPFDTIIWNKTRTEKLSKKAKRLVLHHECSHRDRNPIYKGVFLGMAVSFAAGCLLLLKAVLALLLGASLHNLMQPTAVAFTMMGTFLVLFRIEETIADYHALCELGEEGFIDAYEEIALMSDNSLRNQIMGKLLYTHPEDTVRIYRLRQRFAPS</sequence>
<evidence type="ECO:0000259" key="8">
    <source>
        <dbReference type="Pfam" id="PF01435"/>
    </source>
</evidence>
<accession>A0A8U0HNX7</accession>
<reference evidence="9 10" key="1">
    <citation type="submission" date="2022-04" db="EMBL/GenBank/DDBJ databases">
        <title>Diverse halophilic archaea isolated from saline environments.</title>
        <authorList>
            <person name="Cui H.-L."/>
        </authorList>
    </citation>
    <scope>NUCLEOTIDE SEQUENCE [LARGE SCALE GENOMIC DNA]</scope>
    <source>
        <strain evidence="9 10">XZYJT49</strain>
    </source>
</reference>
<protein>
    <submittedName>
        <fullName evidence="9">M48 family metalloprotease</fullName>
        <ecNumber evidence="9">3.4.24.-</ecNumber>
    </submittedName>
</protein>
<evidence type="ECO:0000256" key="1">
    <source>
        <dbReference type="ARBA" id="ARBA00022670"/>
    </source>
</evidence>
<evidence type="ECO:0000256" key="7">
    <source>
        <dbReference type="SAM" id="Phobius"/>
    </source>
</evidence>